<dbReference type="PROSITE" id="PS00808">
    <property type="entry name" value="ADP_GLC_PYROPHOSPH_1"/>
    <property type="match status" value="1"/>
</dbReference>
<evidence type="ECO:0000313" key="12">
    <source>
        <dbReference type="EMBL" id="MCJ2376101.1"/>
    </source>
</evidence>
<evidence type="ECO:0000256" key="3">
    <source>
        <dbReference type="ARBA" id="ARBA00022679"/>
    </source>
</evidence>
<dbReference type="InterPro" id="IPR005835">
    <property type="entry name" value="NTP_transferase_dom"/>
</dbReference>
<keyword evidence="8 9" id="KW-0119">Carbohydrate metabolism</keyword>
<dbReference type="CDD" id="cd02508">
    <property type="entry name" value="ADP_Glucose_PP"/>
    <property type="match status" value="1"/>
</dbReference>
<keyword evidence="3 9" id="KW-0808">Transferase</keyword>
<dbReference type="GO" id="GO:0005524">
    <property type="term" value="F:ATP binding"/>
    <property type="evidence" value="ECO:0007669"/>
    <property type="project" value="UniProtKB-KW"/>
</dbReference>
<dbReference type="InterPro" id="IPR029044">
    <property type="entry name" value="Nucleotide-diphossugar_trans"/>
</dbReference>
<dbReference type="HAMAP" id="MF_00624">
    <property type="entry name" value="GlgC"/>
    <property type="match status" value="1"/>
</dbReference>
<keyword evidence="4 9" id="KW-0548">Nucleotidyltransferase</keyword>
<feature type="binding site" evidence="9">
    <location>
        <begin position="193"/>
        <end position="194"/>
    </location>
    <ligand>
        <name>alpha-D-glucose 1-phosphate</name>
        <dbReference type="ChEBI" id="CHEBI:58601"/>
    </ligand>
</feature>
<keyword evidence="6 9" id="KW-0067">ATP-binding</keyword>
<dbReference type="AlphaFoldDB" id="A0A9X1W9R8"/>
<comment type="subunit">
    <text evidence="9">Homotetramer.</text>
</comment>
<evidence type="ECO:0000256" key="1">
    <source>
        <dbReference type="ARBA" id="ARBA00010443"/>
    </source>
</evidence>
<evidence type="ECO:0000256" key="6">
    <source>
        <dbReference type="ARBA" id="ARBA00022840"/>
    </source>
</evidence>
<dbReference type="Gene3D" id="2.160.10.10">
    <property type="entry name" value="Hexapeptide repeat proteins"/>
    <property type="match status" value="1"/>
</dbReference>
<dbReference type="InterPro" id="IPR056818">
    <property type="entry name" value="GlmU/GlgC-like_hexapep"/>
</dbReference>
<dbReference type="Pfam" id="PF24894">
    <property type="entry name" value="Hexapep_GlmU"/>
    <property type="match status" value="1"/>
</dbReference>
<dbReference type="InterPro" id="IPR023049">
    <property type="entry name" value="GlgC_bac"/>
</dbReference>
<protein>
    <recommendedName>
        <fullName evidence="9">Glucose-1-phosphate adenylyltransferase</fullName>
        <ecNumber evidence="9">2.7.7.27</ecNumber>
    </recommendedName>
    <alternativeName>
        <fullName evidence="9">ADP-glucose pyrophosphorylase</fullName>
        <shortName evidence="9">ADPGlc PPase</shortName>
    </alternativeName>
    <alternativeName>
        <fullName evidence="9">ADP-glucose synthase</fullName>
    </alternativeName>
</protein>
<dbReference type="RefSeq" id="WP_244355494.1">
    <property type="nucleotide sequence ID" value="NZ_JAJNNZ010000003.1"/>
</dbReference>
<reference evidence="12" key="1">
    <citation type="submission" date="2021-11" db="EMBL/GenBank/DDBJ databases">
        <title>Vibrio ZSDE26 sp. nov. and Vibrio ZSDZ34 sp. nov., isolated from coastal seawater in Qingdao.</title>
        <authorList>
            <person name="Zhang P."/>
        </authorList>
    </citation>
    <scope>NUCLEOTIDE SEQUENCE</scope>
    <source>
        <strain evidence="12">ZSDZ34</strain>
    </source>
</reference>
<feature type="binding site" evidence="9">
    <location>
        <position position="211"/>
    </location>
    <ligand>
        <name>alpha-D-glucose 1-phosphate</name>
        <dbReference type="ChEBI" id="CHEBI:58601"/>
    </ligand>
</feature>
<dbReference type="Gene3D" id="3.90.550.10">
    <property type="entry name" value="Spore Coat Polysaccharide Biosynthesis Protein SpsA, Chain A"/>
    <property type="match status" value="1"/>
</dbReference>
<evidence type="ECO:0000256" key="8">
    <source>
        <dbReference type="ARBA" id="ARBA00023277"/>
    </source>
</evidence>
<dbReference type="NCBIfam" id="NF001947">
    <property type="entry name" value="PRK00725.1"/>
    <property type="match status" value="1"/>
</dbReference>
<evidence type="ECO:0000313" key="13">
    <source>
        <dbReference type="Proteomes" id="UP001139488"/>
    </source>
</evidence>
<dbReference type="GO" id="GO:0008878">
    <property type="term" value="F:glucose-1-phosphate adenylyltransferase activity"/>
    <property type="evidence" value="ECO:0007669"/>
    <property type="project" value="UniProtKB-UniRule"/>
</dbReference>
<feature type="site" description="Could play a key role in the communication between the regulatory and the substrate sites" evidence="9">
    <location>
        <position position="111"/>
    </location>
</feature>
<sequence>MPKENQYSHISSNARLRNTTAMILAGGKGTRLKELTSKIAKPAVSFGGKFRIIDFALSNCINSGIRRVGVLTQYMAQDLISHIQSGWQSSYSALGEGVHIVPAQQRIDENWYRGTADALYQNLDLIKRHDQTERILILGGDHIYKMDYSRMINFHVESGADVTVACIQMPIEQASEFGVMGVNDQGDIINFVEKPTKPAPMPNDDSKALISMGIYIFNVDVLDSELRQAIDKPDYKHDFGHNIIPNLIGRKNVKGYVFTERGHPGGNGYWRDVGHIDEYYAATMDILAPTPELDLYDKSWPIMTNQVQRPGVKFLFNDPNRRGFAVDSVLCAGAIISGGQVIHSLISSDVRVEDFSEVKDSIILPSAVIGKNCKLNKVIVGENCHIPDGTIIGYDLEQDKLRYTVSEQNVILVTQDMFDVVNQHVTPLENNPRAAETA</sequence>
<organism evidence="12 13">
    <name type="scientific">Vibrio gelatinilyticus</name>
    <dbReference type="NCBI Taxonomy" id="2893468"/>
    <lineage>
        <taxon>Bacteria</taxon>
        <taxon>Pseudomonadati</taxon>
        <taxon>Pseudomonadota</taxon>
        <taxon>Gammaproteobacteria</taxon>
        <taxon>Vibrionales</taxon>
        <taxon>Vibrionaceae</taxon>
        <taxon>Vibrio</taxon>
    </lineage>
</organism>
<dbReference type="EMBL" id="JAJNNZ010000003">
    <property type="protein sequence ID" value="MCJ2376101.1"/>
    <property type="molecule type" value="Genomic_DNA"/>
</dbReference>
<evidence type="ECO:0000259" key="10">
    <source>
        <dbReference type="Pfam" id="PF00483"/>
    </source>
</evidence>
<feature type="binding site" evidence="9">
    <location>
        <position position="112"/>
    </location>
    <ligand>
        <name>alpha-D-glucose 1-phosphate</name>
        <dbReference type="ChEBI" id="CHEBI:58601"/>
    </ligand>
</feature>
<comment type="catalytic activity">
    <reaction evidence="9">
        <text>alpha-D-glucose 1-phosphate + ATP + H(+) = ADP-alpha-D-glucose + diphosphate</text>
        <dbReference type="Rhea" id="RHEA:12120"/>
        <dbReference type="ChEBI" id="CHEBI:15378"/>
        <dbReference type="ChEBI" id="CHEBI:30616"/>
        <dbReference type="ChEBI" id="CHEBI:33019"/>
        <dbReference type="ChEBI" id="CHEBI:57498"/>
        <dbReference type="ChEBI" id="CHEBI:58601"/>
        <dbReference type="EC" id="2.7.7.27"/>
    </reaction>
</comment>
<dbReference type="CDD" id="cd04651">
    <property type="entry name" value="LbH_G1P_AT_C"/>
    <property type="match status" value="1"/>
</dbReference>
<feature type="domain" description="Glucose-1-phosphate adenylyltransferase/Bifunctional protein GlmU-like C-terminal hexapeptide" evidence="11">
    <location>
        <begin position="310"/>
        <end position="413"/>
    </location>
</feature>
<accession>A0A9X1W9R8</accession>
<dbReference type="PANTHER" id="PTHR43523:SF2">
    <property type="entry name" value="GLUCOSE-1-PHOSPHATE ADENYLYLTRANSFERASE"/>
    <property type="match status" value="1"/>
</dbReference>
<evidence type="ECO:0000256" key="2">
    <source>
        <dbReference type="ARBA" id="ARBA00022600"/>
    </source>
</evidence>
<dbReference type="PANTHER" id="PTHR43523">
    <property type="entry name" value="GLUCOSE-1-PHOSPHATE ADENYLYLTRANSFERASE-RELATED"/>
    <property type="match status" value="1"/>
</dbReference>
<keyword evidence="5 9" id="KW-0547">Nucleotide-binding</keyword>
<dbReference type="PROSITE" id="PS00809">
    <property type="entry name" value="ADP_GLC_PYROPHOSPH_2"/>
    <property type="match status" value="1"/>
</dbReference>
<dbReference type="GO" id="GO:0005978">
    <property type="term" value="P:glycogen biosynthetic process"/>
    <property type="evidence" value="ECO:0007669"/>
    <property type="project" value="UniProtKB-UniRule"/>
</dbReference>
<evidence type="ECO:0000256" key="9">
    <source>
        <dbReference type="HAMAP-Rule" id="MF_00624"/>
    </source>
</evidence>
<dbReference type="Pfam" id="PF00483">
    <property type="entry name" value="NTP_transferase"/>
    <property type="match status" value="1"/>
</dbReference>
<feature type="binding site" evidence="9">
    <location>
        <position position="178"/>
    </location>
    <ligand>
        <name>alpha-D-glucose 1-phosphate</name>
        <dbReference type="ChEBI" id="CHEBI:58601"/>
    </ligand>
</feature>
<keyword evidence="2 9" id="KW-0321">Glycogen metabolism</keyword>
<dbReference type="InterPro" id="IPR005836">
    <property type="entry name" value="ADP_Glu_pyroP_CS"/>
</dbReference>
<proteinExistence type="inferred from homology"/>
<evidence type="ECO:0000256" key="4">
    <source>
        <dbReference type="ARBA" id="ARBA00022695"/>
    </source>
</evidence>
<dbReference type="SUPFAM" id="SSF53448">
    <property type="entry name" value="Nucleotide-diphospho-sugar transferases"/>
    <property type="match status" value="1"/>
</dbReference>
<dbReference type="Proteomes" id="UP001139488">
    <property type="component" value="Unassembled WGS sequence"/>
</dbReference>
<evidence type="ECO:0000259" key="11">
    <source>
        <dbReference type="Pfam" id="PF24894"/>
    </source>
</evidence>
<name>A0A9X1W9R8_9VIBR</name>
<dbReference type="NCBIfam" id="TIGR02091">
    <property type="entry name" value="glgC"/>
    <property type="match status" value="1"/>
</dbReference>
<dbReference type="InterPro" id="IPR011004">
    <property type="entry name" value="Trimer_LpxA-like_sf"/>
</dbReference>
<gene>
    <name evidence="9 12" type="primary">glgC</name>
    <name evidence="12" type="ORF">LNL84_04565</name>
</gene>
<keyword evidence="13" id="KW-1185">Reference proteome</keyword>
<feature type="site" description="Could play a key role in the communication between the regulatory and the substrate sites" evidence="9">
    <location>
        <position position="73"/>
    </location>
</feature>
<dbReference type="EC" id="2.7.7.27" evidence="9"/>
<comment type="pathway">
    <text evidence="9">Glycan biosynthesis; glycogen biosynthesis.</text>
</comment>
<comment type="function">
    <text evidence="9">Involved in the biosynthesis of ADP-glucose, a building block required for the elongation reactions to produce glycogen. Catalyzes the reaction between ATP and alpha-D-glucose 1-phosphate (G1P) to produce pyrophosphate and ADP-Glc.</text>
</comment>
<evidence type="ECO:0000256" key="7">
    <source>
        <dbReference type="ARBA" id="ARBA00023056"/>
    </source>
</evidence>
<comment type="caution">
    <text evidence="12">The sequence shown here is derived from an EMBL/GenBank/DDBJ whole genome shotgun (WGS) entry which is preliminary data.</text>
</comment>
<dbReference type="NCBIfam" id="NF002023">
    <property type="entry name" value="PRK00844.1"/>
    <property type="match status" value="1"/>
</dbReference>
<evidence type="ECO:0000256" key="5">
    <source>
        <dbReference type="ARBA" id="ARBA00022741"/>
    </source>
</evidence>
<feature type="domain" description="Nucleotidyl transferase" evidence="10">
    <location>
        <begin position="21"/>
        <end position="287"/>
    </location>
</feature>
<dbReference type="InterPro" id="IPR011831">
    <property type="entry name" value="ADP-Glc_PPase"/>
</dbReference>
<comment type="similarity">
    <text evidence="1 9">Belongs to the bacterial/plant glucose-1-phosphate adenylyltransferase family.</text>
</comment>
<dbReference type="SUPFAM" id="SSF51161">
    <property type="entry name" value="Trimeric LpxA-like enzymes"/>
    <property type="match status" value="1"/>
</dbReference>
<keyword evidence="7 9" id="KW-0320">Glycogen biosynthesis</keyword>